<feature type="domain" description="Glycosyl hydrolase family 13 catalytic" evidence="1">
    <location>
        <begin position="12"/>
        <end position="346"/>
    </location>
</feature>
<dbReference type="GeneID" id="98917551"/>
<dbReference type="Gene3D" id="3.20.20.80">
    <property type="entry name" value="Glycosidases"/>
    <property type="match status" value="1"/>
</dbReference>
<dbReference type="InterPro" id="IPR013780">
    <property type="entry name" value="Glyco_hydro_b"/>
</dbReference>
<evidence type="ECO:0000259" key="1">
    <source>
        <dbReference type="SMART" id="SM00642"/>
    </source>
</evidence>
<comment type="caution">
    <text evidence="2">The sequence shown here is derived from an EMBL/GenBank/DDBJ whole genome shotgun (WGS) entry which is preliminary data.</text>
</comment>
<dbReference type="Proteomes" id="UP000006238">
    <property type="component" value="Unassembled WGS sequence"/>
</dbReference>
<reference evidence="2 3" key="1">
    <citation type="submission" date="2010-02" db="EMBL/GenBank/DDBJ databases">
        <authorList>
            <person name="Weinstock G."/>
            <person name="Sodergren E."/>
            <person name="Clifton S."/>
            <person name="Fulton L."/>
            <person name="Fulton B."/>
            <person name="Courtney L."/>
            <person name="Fronick C."/>
            <person name="Harrison M."/>
            <person name="Strong C."/>
            <person name="Farmer C."/>
            <person name="Delahaunty K."/>
            <person name="Markovic C."/>
            <person name="Hall O."/>
            <person name="Minx P."/>
            <person name="Tomlinson C."/>
            <person name="Mitreva M."/>
            <person name="Nelson J."/>
            <person name="Hou S."/>
            <person name="Wollam A."/>
            <person name="Pepin K.H."/>
            <person name="Johnson M."/>
            <person name="Bhonagiri V."/>
            <person name="Zhang X."/>
            <person name="Suruliraj S."/>
            <person name="Warren W."/>
            <person name="Chinwalla A."/>
            <person name="Mardis E.R."/>
            <person name="Wilson R.K."/>
        </authorList>
    </citation>
    <scope>NUCLEOTIDE SEQUENCE [LARGE SCALE GENOMIC DNA]</scope>
    <source>
        <strain evidence="2 3">DSM 2876</strain>
    </source>
</reference>
<dbReference type="Pfam" id="PF00128">
    <property type="entry name" value="Alpha-amylase"/>
    <property type="match status" value="2"/>
</dbReference>
<dbReference type="STRING" id="45851.BHV86_03960"/>
<name>D4S2L7_9FIRM</name>
<dbReference type="AlphaFoldDB" id="D4S2L7"/>
<dbReference type="InterPro" id="IPR041331">
    <property type="entry name" value="Bac_A_amyl_C"/>
</dbReference>
<keyword evidence="3" id="KW-1185">Reference proteome</keyword>
<organism evidence="2 3">
    <name type="scientific">Eshraghiella crossota DSM 2876</name>
    <dbReference type="NCBI Taxonomy" id="511680"/>
    <lineage>
        <taxon>Bacteria</taxon>
        <taxon>Bacillati</taxon>
        <taxon>Bacillota</taxon>
        <taxon>Clostridia</taxon>
        <taxon>Lachnospirales</taxon>
        <taxon>Lachnospiraceae</taxon>
        <taxon>Eshraghiella</taxon>
    </lineage>
</organism>
<accession>D4S2L7</accession>
<sequence>MASDTNINLRNQVMYSVYVRNHTPEGTFKALEKDLPRIKQMGVDVIWLMPIHPIGVVGKKGELGCPYSIKDYRAVNPAYGTREDFVQLVDAIHGLGMKCIIDVVYNHTSKDSVLSIEHPEFFYKKEDGSFGNKVGDWSDVFDLDYKNKDLWDYQIDTLKMWAEIVDGFRCDVASMVPIEFWNRARSECAKVKKGLIWLAESVDIGFIKYLRSINCVANSDNTMYSAFDMTYDYDIWNFYDGYLKGKVSAADYAEVLNFQDGIYPENYVKIRALENHDRDRVMNYVHDIETVKRLLAFSYFQKGMAFIYAGEEFGNDRTPSLFDIDTIDRNTGYDISGYISKLSEIKKQYSIFADGLYEVKAEPDTDTFVITYCKGNNKALGIFNIKGETKDIKTDIPDGTYKNIFNDCNIAVVGGTIHKSEIDSNNGVVGIII</sequence>
<dbReference type="eggNOG" id="COG0366">
    <property type="taxonomic scope" value="Bacteria"/>
</dbReference>
<dbReference type="CDD" id="cd11313">
    <property type="entry name" value="AmyAc_arch_bac_AmyA"/>
    <property type="match status" value="1"/>
</dbReference>
<dbReference type="SUPFAM" id="SSF51445">
    <property type="entry name" value="(Trans)glycosidases"/>
    <property type="match status" value="1"/>
</dbReference>
<dbReference type="InterPro" id="IPR017853">
    <property type="entry name" value="GH"/>
</dbReference>
<dbReference type="SMART" id="SM00642">
    <property type="entry name" value="Aamy"/>
    <property type="match status" value="1"/>
</dbReference>
<gene>
    <name evidence="2" type="ORF">BUTYVIB_02339</name>
</gene>
<dbReference type="GO" id="GO:0005975">
    <property type="term" value="P:carbohydrate metabolic process"/>
    <property type="evidence" value="ECO:0007669"/>
    <property type="project" value="InterPro"/>
</dbReference>
<dbReference type="InterPro" id="IPR006047">
    <property type="entry name" value="GH13_cat_dom"/>
</dbReference>
<dbReference type="PANTHER" id="PTHR47786">
    <property type="entry name" value="ALPHA-1,4-GLUCAN:MALTOSE-1-PHOSPHATE MALTOSYLTRANSFERASE"/>
    <property type="match status" value="1"/>
</dbReference>
<dbReference type="EMBL" id="ABWN01000040">
    <property type="protein sequence ID" value="EFF67472.1"/>
    <property type="molecule type" value="Genomic_DNA"/>
</dbReference>
<protein>
    <submittedName>
        <fullName evidence="2">Alpha amylase, catalytic domain protein</fullName>
    </submittedName>
</protein>
<dbReference type="Gene3D" id="2.60.40.1180">
    <property type="entry name" value="Golgi alpha-mannosidase II"/>
    <property type="match status" value="1"/>
</dbReference>
<dbReference type="HOGENOM" id="CLU_032719_0_0_9"/>
<dbReference type="PANTHER" id="PTHR47786:SF2">
    <property type="entry name" value="GLYCOSYL HYDROLASE FAMILY 13 CATALYTIC DOMAIN-CONTAINING PROTEIN"/>
    <property type="match status" value="1"/>
</dbReference>
<evidence type="ECO:0000313" key="2">
    <source>
        <dbReference type="EMBL" id="EFF67472.1"/>
    </source>
</evidence>
<evidence type="ECO:0000313" key="3">
    <source>
        <dbReference type="Proteomes" id="UP000006238"/>
    </source>
</evidence>
<proteinExistence type="predicted"/>
<dbReference type="RefSeq" id="WP_005604433.1">
    <property type="nucleotide sequence ID" value="NZ_GG663524.1"/>
</dbReference>
<dbReference type="Pfam" id="PF18612">
    <property type="entry name" value="Bac_A_amyl_C"/>
    <property type="match status" value="1"/>
</dbReference>